<accession>A0A8H4QZ21</accession>
<dbReference type="GO" id="GO:0004784">
    <property type="term" value="F:superoxide dismutase activity"/>
    <property type="evidence" value="ECO:0007669"/>
    <property type="project" value="InterPro"/>
</dbReference>
<organism evidence="4 5">
    <name type="scientific">Agrocybe pediades</name>
    <dbReference type="NCBI Taxonomy" id="84607"/>
    <lineage>
        <taxon>Eukaryota</taxon>
        <taxon>Fungi</taxon>
        <taxon>Dikarya</taxon>
        <taxon>Basidiomycota</taxon>
        <taxon>Agaricomycotina</taxon>
        <taxon>Agaricomycetes</taxon>
        <taxon>Agaricomycetidae</taxon>
        <taxon>Agaricales</taxon>
        <taxon>Agaricineae</taxon>
        <taxon>Strophariaceae</taxon>
        <taxon>Agrocybe</taxon>
    </lineage>
</organism>
<dbReference type="PANTHER" id="PTHR43595:SF2">
    <property type="entry name" value="SMALL RIBOSOMAL SUBUNIT PROTEIN MS42"/>
    <property type="match status" value="1"/>
</dbReference>
<dbReference type="SUPFAM" id="SSF54719">
    <property type="entry name" value="Fe,Mn superoxide dismutase (SOD), C-terminal domain"/>
    <property type="match status" value="1"/>
</dbReference>
<dbReference type="InterPro" id="IPR019832">
    <property type="entry name" value="Mn/Fe_SOD_C"/>
</dbReference>
<evidence type="ECO:0000313" key="5">
    <source>
        <dbReference type="Proteomes" id="UP000521872"/>
    </source>
</evidence>
<dbReference type="Gene3D" id="3.55.40.20">
    <property type="entry name" value="Iron/manganese superoxide dismutase, C-terminal domain"/>
    <property type="match status" value="1"/>
</dbReference>
<dbReference type="GO" id="GO:0046872">
    <property type="term" value="F:metal ion binding"/>
    <property type="evidence" value="ECO:0007669"/>
    <property type="project" value="InterPro"/>
</dbReference>
<feature type="domain" description="Manganese/iron superoxide dismutase C-terminal" evidence="3">
    <location>
        <begin position="136"/>
        <end position="189"/>
    </location>
</feature>
<dbReference type="InterPro" id="IPR036314">
    <property type="entry name" value="SOD_C_sf"/>
</dbReference>
<dbReference type="Pfam" id="PF02777">
    <property type="entry name" value="Sod_Fe_C"/>
    <property type="match status" value="1"/>
</dbReference>
<reference evidence="4 5" key="1">
    <citation type="submission" date="2019-12" db="EMBL/GenBank/DDBJ databases">
        <authorList>
            <person name="Floudas D."/>
            <person name="Bentzer J."/>
            <person name="Ahren D."/>
            <person name="Johansson T."/>
            <person name="Persson P."/>
            <person name="Tunlid A."/>
        </authorList>
    </citation>
    <scope>NUCLEOTIDE SEQUENCE [LARGE SCALE GENOMIC DNA]</scope>
    <source>
        <strain evidence="4 5">CBS 102.39</strain>
    </source>
</reference>
<comment type="function">
    <text evidence="1">Component of the mitochondrial ribosome (mitoribosome), a dedicated translation machinery responsible for the synthesis of mitochondrial genome-encoded proteins, including at least some of the essential transmembrane subunits of the mitochondrial respiratory chain. The mitoribosomes are attached to the mitochondrial inner membrane and translation products are cotranslationally integrated into the membrane.</text>
</comment>
<dbReference type="Proteomes" id="UP000521872">
    <property type="component" value="Unassembled WGS sequence"/>
</dbReference>
<keyword evidence="5" id="KW-1185">Reference proteome</keyword>
<feature type="compositionally biased region" description="Pro residues" evidence="2">
    <location>
        <begin position="222"/>
        <end position="237"/>
    </location>
</feature>
<sequence length="352" mass="39188">MASCLRFVSSSKSRTSHALSTLMSNHGRRFIHRRRELDYPVEGGLGNFLPPPALKTMLEYQDGLLERLNQELRTEARVEPHSSVANTVVRYAQMRERTLAFNYAVLALNNSFFLEQLAPPEMEDGKYVSHQQHISDELFESIRANYGDLLRLKSTFSAAAMGLFTNGWIWMVTDLDGNLAVLHTLGPSTLLVRSRMNTHYNPDLVIGETETGLSLSNDLPLRPLPQNPMSPMSPPGVAPSLPGSGVSSLNPRGPFDPHVRSVHSTSNVRQLNSLHGSSPSEADAKGSLVPPLLSTGKVLLPLFCVPVYEHAWMSAGFGVWGKEAWLKEFWTVLDWKKVSRAYRVARESTRHS</sequence>
<evidence type="ECO:0000256" key="1">
    <source>
        <dbReference type="ARBA" id="ARBA00037226"/>
    </source>
</evidence>
<proteinExistence type="predicted"/>
<dbReference type="PANTHER" id="PTHR43595">
    <property type="entry name" value="37S RIBOSOMAL PROTEIN S26, MITOCHONDRIAL"/>
    <property type="match status" value="1"/>
</dbReference>
<feature type="region of interest" description="Disordered" evidence="2">
    <location>
        <begin position="216"/>
        <end position="286"/>
    </location>
</feature>
<feature type="compositionally biased region" description="Polar residues" evidence="2">
    <location>
        <begin position="262"/>
        <end position="280"/>
    </location>
</feature>
<evidence type="ECO:0000256" key="2">
    <source>
        <dbReference type="SAM" id="MobiDB-lite"/>
    </source>
</evidence>
<dbReference type="GO" id="GO:0005737">
    <property type="term" value="C:cytoplasm"/>
    <property type="evidence" value="ECO:0007669"/>
    <property type="project" value="TreeGrafter"/>
</dbReference>
<protein>
    <recommendedName>
        <fullName evidence="3">Manganese/iron superoxide dismutase C-terminal domain-containing protein</fullName>
    </recommendedName>
</protein>
<evidence type="ECO:0000313" key="4">
    <source>
        <dbReference type="EMBL" id="KAF4619801.1"/>
    </source>
</evidence>
<comment type="caution">
    <text evidence="4">The sequence shown here is derived from an EMBL/GenBank/DDBJ whole genome shotgun (WGS) entry which is preliminary data.</text>
</comment>
<gene>
    <name evidence="4" type="ORF">D9613_005463</name>
</gene>
<dbReference type="AlphaFoldDB" id="A0A8H4QZ21"/>
<evidence type="ECO:0000259" key="3">
    <source>
        <dbReference type="Pfam" id="PF02777"/>
    </source>
</evidence>
<name>A0A8H4QZ21_9AGAR</name>
<dbReference type="EMBL" id="JAACJL010000016">
    <property type="protein sequence ID" value="KAF4619801.1"/>
    <property type="molecule type" value="Genomic_DNA"/>
</dbReference>